<evidence type="ECO:0000313" key="3">
    <source>
        <dbReference type="Proteomes" id="UP001066276"/>
    </source>
</evidence>
<dbReference type="AlphaFoldDB" id="A0AAV7ML97"/>
<keyword evidence="3" id="KW-1185">Reference proteome</keyword>
<dbReference type="Proteomes" id="UP001066276">
    <property type="component" value="Chromosome 9"/>
</dbReference>
<evidence type="ECO:0000313" key="2">
    <source>
        <dbReference type="EMBL" id="KAJ1103934.1"/>
    </source>
</evidence>
<reference evidence="2" key="1">
    <citation type="journal article" date="2022" name="bioRxiv">
        <title>Sequencing and chromosome-scale assembly of the giantPleurodeles waltlgenome.</title>
        <authorList>
            <person name="Brown T."/>
            <person name="Elewa A."/>
            <person name="Iarovenko S."/>
            <person name="Subramanian E."/>
            <person name="Araus A.J."/>
            <person name="Petzold A."/>
            <person name="Susuki M."/>
            <person name="Suzuki K.-i.T."/>
            <person name="Hayashi T."/>
            <person name="Toyoda A."/>
            <person name="Oliveira C."/>
            <person name="Osipova E."/>
            <person name="Leigh N.D."/>
            <person name="Simon A."/>
            <person name="Yun M.H."/>
        </authorList>
    </citation>
    <scope>NUCLEOTIDE SEQUENCE</scope>
    <source>
        <strain evidence="2">20211129_DDA</strain>
        <tissue evidence="2">Liver</tissue>
    </source>
</reference>
<feature type="region of interest" description="Disordered" evidence="1">
    <location>
        <begin position="74"/>
        <end position="109"/>
    </location>
</feature>
<comment type="caution">
    <text evidence="2">The sequence shown here is derived from an EMBL/GenBank/DDBJ whole genome shotgun (WGS) entry which is preliminary data.</text>
</comment>
<organism evidence="2 3">
    <name type="scientific">Pleurodeles waltl</name>
    <name type="common">Iberian ribbed newt</name>
    <dbReference type="NCBI Taxonomy" id="8319"/>
    <lineage>
        <taxon>Eukaryota</taxon>
        <taxon>Metazoa</taxon>
        <taxon>Chordata</taxon>
        <taxon>Craniata</taxon>
        <taxon>Vertebrata</taxon>
        <taxon>Euteleostomi</taxon>
        <taxon>Amphibia</taxon>
        <taxon>Batrachia</taxon>
        <taxon>Caudata</taxon>
        <taxon>Salamandroidea</taxon>
        <taxon>Salamandridae</taxon>
        <taxon>Pleurodelinae</taxon>
        <taxon>Pleurodeles</taxon>
    </lineage>
</organism>
<sequence length="206" mass="22260">MTKSKKALALLEQAGRMDIVQPEALGQLRPARRASAGVAASVMARLRRVKEVMVVSRRETRPASPCGKVLEWVRTPKGGGERPPGAGYMGERHNRDGGVVTEPGTVKQHAKGNIDWDRVHQAQERDPTVPISKKWPTIFQWSGSDEEGVSGVAVGQDGEDPPDSFAFKMPRRVYGTQADRQEGGVWEGPDDREGVGGDAGVIRGGV</sequence>
<feature type="region of interest" description="Disordered" evidence="1">
    <location>
        <begin position="147"/>
        <end position="206"/>
    </location>
</feature>
<feature type="compositionally biased region" description="Gly residues" evidence="1">
    <location>
        <begin position="196"/>
        <end position="206"/>
    </location>
</feature>
<protein>
    <submittedName>
        <fullName evidence="2">Uncharacterized protein</fullName>
    </submittedName>
</protein>
<name>A0AAV7ML97_PLEWA</name>
<proteinExistence type="predicted"/>
<evidence type="ECO:0000256" key="1">
    <source>
        <dbReference type="SAM" id="MobiDB-lite"/>
    </source>
</evidence>
<dbReference type="EMBL" id="JANPWB010000013">
    <property type="protein sequence ID" value="KAJ1103934.1"/>
    <property type="molecule type" value="Genomic_DNA"/>
</dbReference>
<gene>
    <name evidence="2" type="ORF">NDU88_001351</name>
</gene>
<accession>A0AAV7ML97</accession>